<sequence>MKKCTAFIILFTLITSCKQNLKSVDFTKDKSFTSGIEGPATDTEGNIYAVNYQEQETIGKVTPNGDCSIFVKLPNGSIGNGIRFGSKNQMFVADYVNHNILEIDLNNKQINVFAHEAKANQPNDIAIAPNKTLYASDPNWTNNTGNLWKITKEKGFELLESEMGTTNGIEVSHDGKKLYVNESVQRKIWVYDIQEDGRIKNKQELIAFNDFGLDGMRCHTNGNLFVCRYGKGTVAIISPEGKLINEINLKGKNPSNITFSNNYKKCYITVADRGCIEMVNL</sequence>
<dbReference type="PANTHER" id="PTHR47572:SF5">
    <property type="entry name" value="BLR2277 PROTEIN"/>
    <property type="match status" value="1"/>
</dbReference>
<proteinExistence type="predicted"/>
<evidence type="ECO:0000313" key="2">
    <source>
        <dbReference type="EMBL" id="CAL2104859.1"/>
    </source>
</evidence>
<dbReference type="InterPro" id="IPR013658">
    <property type="entry name" value="SGL"/>
</dbReference>
<dbReference type="Gene3D" id="2.120.10.30">
    <property type="entry name" value="TolB, C-terminal domain"/>
    <property type="match status" value="1"/>
</dbReference>
<dbReference type="PANTHER" id="PTHR47572">
    <property type="entry name" value="LIPOPROTEIN-RELATED"/>
    <property type="match status" value="1"/>
</dbReference>
<feature type="domain" description="SMP-30/Gluconolactonase/LRE-like region" evidence="1">
    <location>
        <begin position="37"/>
        <end position="271"/>
    </location>
</feature>
<dbReference type="RefSeq" id="WP_348736552.1">
    <property type="nucleotide sequence ID" value="NZ_CAXJRC010000001.1"/>
</dbReference>
<evidence type="ECO:0000259" key="1">
    <source>
        <dbReference type="Pfam" id="PF08450"/>
    </source>
</evidence>
<dbReference type="Pfam" id="PF08450">
    <property type="entry name" value="SGL"/>
    <property type="match status" value="1"/>
</dbReference>
<keyword evidence="3" id="KW-1185">Reference proteome</keyword>
<accession>A0ABP1F2X9</accession>
<protein>
    <submittedName>
        <fullName evidence="2">Sugar lactone lactonase YvrE</fullName>
    </submittedName>
</protein>
<dbReference type="Proteomes" id="UP001497602">
    <property type="component" value="Unassembled WGS sequence"/>
</dbReference>
<dbReference type="EMBL" id="CAXJRC010000001">
    <property type="protein sequence ID" value="CAL2104859.1"/>
    <property type="molecule type" value="Genomic_DNA"/>
</dbReference>
<dbReference type="SUPFAM" id="SSF63829">
    <property type="entry name" value="Calcium-dependent phosphotriesterase"/>
    <property type="match status" value="1"/>
</dbReference>
<comment type="caution">
    <text evidence="2">The sequence shown here is derived from an EMBL/GenBank/DDBJ whole genome shotgun (WGS) entry which is preliminary data.</text>
</comment>
<reference evidence="2 3" key="1">
    <citation type="submission" date="2024-05" db="EMBL/GenBank/DDBJ databases">
        <authorList>
            <person name="Duchaud E."/>
        </authorList>
    </citation>
    <scope>NUCLEOTIDE SEQUENCE [LARGE SCALE GENOMIC DNA]</scope>
    <source>
        <strain evidence="2">Ena-SAMPLE-TAB-13-05-2024-13:56:06:370-140305</strain>
    </source>
</reference>
<gene>
    <name evidence="2" type="ORF">T190115A13A_100147</name>
</gene>
<dbReference type="InterPro" id="IPR011042">
    <property type="entry name" value="6-blade_b-propeller_TolB-like"/>
</dbReference>
<dbReference type="InterPro" id="IPR051262">
    <property type="entry name" value="SMP-30/CGR1_Lactonase"/>
</dbReference>
<dbReference type="PROSITE" id="PS51257">
    <property type="entry name" value="PROKAR_LIPOPROTEIN"/>
    <property type="match status" value="1"/>
</dbReference>
<organism evidence="2 3">
    <name type="scientific">Tenacibaculum vairaonense</name>
    <dbReference type="NCBI Taxonomy" id="3137860"/>
    <lineage>
        <taxon>Bacteria</taxon>
        <taxon>Pseudomonadati</taxon>
        <taxon>Bacteroidota</taxon>
        <taxon>Flavobacteriia</taxon>
        <taxon>Flavobacteriales</taxon>
        <taxon>Flavobacteriaceae</taxon>
        <taxon>Tenacibaculum</taxon>
    </lineage>
</organism>
<evidence type="ECO:0000313" key="3">
    <source>
        <dbReference type="Proteomes" id="UP001497602"/>
    </source>
</evidence>
<name>A0ABP1F2X9_9FLAO</name>